<keyword evidence="2" id="KW-1185">Reference proteome</keyword>
<dbReference type="AlphaFoldDB" id="A0A1P8WE22"/>
<organism evidence="1 2">
    <name type="scientific">Fuerstiella marisgermanici</name>
    <dbReference type="NCBI Taxonomy" id="1891926"/>
    <lineage>
        <taxon>Bacteria</taxon>
        <taxon>Pseudomonadati</taxon>
        <taxon>Planctomycetota</taxon>
        <taxon>Planctomycetia</taxon>
        <taxon>Planctomycetales</taxon>
        <taxon>Planctomycetaceae</taxon>
        <taxon>Fuerstiella</taxon>
    </lineage>
</organism>
<dbReference type="STRING" id="1891926.Fuma_01923"/>
<gene>
    <name evidence="1" type="ORF">Fuma_01923</name>
</gene>
<dbReference type="Proteomes" id="UP000187735">
    <property type="component" value="Chromosome"/>
</dbReference>
<evidence type="ECO:0000313" key="1">
    <source>
        <dbReference type="EMBL" id="APZ92313.1"/>
    </source>
</evidence>
<evidence type="ECO:0000313" key="2">
    <source>
        <dbReference type="Proteomes" id="UP000187735"/>
    </source>
</evidence>
<protein>
    <submittedName>
        <fullName evidence="1">Uncharacterized protein</fullName>
    </submittedName>
</protein>
<reference evidence="1 2" key="1">
    <citation type="journal article" date="2016" name="Front. Microbiol.">
        <title>Fuerstia marisgermanicae gen. nov., sp. nov., an Unusual Member of the Phylum Planctomycetes from the German Wadden Sea.</title>
        <authorList>
            <person name="Kohn T."/>
            <person name="Heuer A."/>
            <person name="Jogler M."/>
            <person name="Vollmers J."/>
            <person name="Boedeker C."/>
            <person name="Bunk B."/>
            <person name="Rast P."/>
            <person name="Borchert D."/>
            <person name="Glockner I."/>
            <person name="Freese H.M."/>
            <person name="Klenk H.P."/>
            <person name="Overmann J."/>
            <person name="Kaster A.K."/>
            <person name="Rohde M."/>
            <person name="Wiegand S."/>
            <person name="Jogler C."/>
        </authorList>
    </citation>
    <scope>NUCLEOTIDE SEQUENCE [LARGE SCALE GENOMIC DNA]</scope>
    <source>
        <strain evidence="1 2">NH11</strain>
    </source>
</reference>
<proteinExistence type="predicted"/>
<accession>A0A1P8WE22</accession>
<name>A0A1P8WE22_9PLAN</name>
<dbReference type="KEGG" id="fmr:Fuma_01923"/>
<sequence>MAQGKRNNPSTVGTSYVVDRSGIQRGTAATISDNQKGLFRLPYTHFVICEQRQPVKDC</sequence>
<dbReference type="EMBL" id="CP017641">
    <property type="protein sequence ID" value="APZ92313.1"/>
    <property type="molecule type" value="Genomic_DNA"/>
</dbReference>